<proteinExistence type="predicted"/>
<dbReference type="AlphaFoldDB" id="Q6N182"/>
<evidence type="ECO:0000313" key="2">
    <source>
        <dbReference type="EMBL" id="CAE29966.1"/>
    </source>
</evidence>
<feature type="region of interest" description="Disordered" evidence="1">
    <location>
        <begin position="73"/>
        <end position="104"/>
    </location>
</feature>
<feature type="region of interest" description="Disordered" evidence="1">
    <location>
        <begin position="1"/>
        <end position="20"/>
    </location>
</feature>
<sequence length="144" mass="16246">MHHRAPRLRRALPGADLTVGPNPIEIARERRCLTVREGDRGIVSKRLPDRLKVACDCRLQDLHLDRIVRSERKGNRLGALRSDEEFGPATERNREPSPNDPALNVSRNALHEIGRPRVLPLHGTYHPKQHCYAPLLGSRASATH</sequence>
<organism evidence="2">
    <name type="scientific">Rhodopseudomonas palustris (strain ATCC BAA-98 / CGA009)</name>
    <dbReference type="NCBI Taxonomy" id="258594"/>
    <lineage>
        <taxon>Bacteria</taxon>
        <taxon>Pseudomonadati</taxon>
        <taxon>Pseudomonadota</taxon>
        <taxon>Alphaproteobacteria</taxon>
        <taxon>Hyphomicrobiales</taxon>
        <taxon>Nitrobacteraceae</taxon>
        <taxon>Rhodopseudomonas</taxon>
    </lineage>
</organism>
<accession>Q6N182</accession>
<evidence type="ECO:0000256" key="1">
    <source>
        <dbReference type="SAM" id="MobiDB-lite"/>
    </source>
</evidence>
<dbReference type="EMBL" id="BX572607">
    <property type="protein sequence ID" value="CAE29966.1"/>
    <property type="molecule type" value="Genomic_DNA"/>
</dbReference>
<name>Q6N182_RHOPA</name>
<dbReference type="HOGENOM" id="CLU_1794990_0_0_5"/>
<gene>
    <name evidence="2" type="ordered locus">RPA4526</name>
</gene>
<reference evidence="2" key="1">
    <citation type="journal article" date="2004" name="Nat. Biotechnol.">
        <title>Complete genome sequence of the metabolically versatile photosynthetic bacterium Rhodopseudomonas palustris.</title>
        <authorList>
            <person name="Larimer F.W."/>
            <person name="Chain P."/>
            <person name="Hauser L."/>
            <person name="Lamerdin J."/>
            <person name="Malfatti S."/>
            <person name="Do L."/>
            <person name="Land M.L."/>
            <person name="Pelletier D.A."/>
            <person name="Beatty J.T."/>
            <person name="Lang A.S."/>
            <person name="Tabita F.R."/>
            <person name="Gibson J.L."/>
            <person name="Hanson T.E."/>
            <person name="Bobst C."/>
            <person name="Torres J.L."/>
            <person name="Peres C."/>
            <person name="Harrison F.H."/>
            <person name="Gibson J."/>
            <person name="Harwood C.S."/>
        </authorList>
    </citation>
    <scope>NUCLEOTIDE SEQUENCE [LARGE SCALE GENOMIC DNA]</scope>
    <source>
        <strain evidence="2">CGA009</strain>
    </source>
</reference>
<feature type="compositionally biased region" description="Basic residues" evidence="1">
    <location>
        <begin position="1"/>
        <end position="10"/>
    </location>
</feature>
<protein>
    <submittedName>
        <fullName evidence="2">Uncharacterized protein</fullName>
    </submittedName>
</protein>